<dbReference type="Proteomes" id="UP000654075">
    <property type="component" value="Unassembled WGS sequence"/>
</dbReference>
<dbReference type="AlphaFoldDB" id="A0A813EW90"/>
<feature type="region of interest" description="Disordered" evidence="1">
    <location>
        <begin position="93"/>
        <end position="114"/>
    </location>
</feature>
<feature type="non-terminal residue" evidence="2">
    <location>
        <position position="1"/>
    </location>
</feature>
<dbReference type="EMBL" id="CAJNNV010016695">
    <property type="protein sequence ID" value="CAE8604621.1"/>
    <property type="molecule type" value="Genomic_DNA"/>
</dbReference>
<evidence type="ECO:0000313" key="3">
    <source>
        <dbReference type="Proteomes" id="UP000654075"/>
    </source>
</evidence>
<keyword evidence="3" id="KW-1185">Reference proteome</keyword>
<proteinExistence type="predicted"/>
<feature type="compositionally biased region" description="Polar residues" evidence="1">
    <location>
        <begin position="104"/>
        <end position="114"/>
    </location>
</feature>
<organism evidence="2 3">
    <name type="scientific">Polarella glacialis</name>
    <name type="common">Dinoflagellate</name>
    <dbReference type="NCBI Taxonomy" id="89957"/>
    <lineage>
        <taxon>Eukaryota</taxon>
        <taxon>Sar</taxon>
        <taxon>Alveolata</taxon>
        <taxon>Dinophyceae</taxon>
        <taxon>Suessiales</taxon>
        <taxon>Suessiaceae</taxon>
        <taxon>Polarella</taxon>
    </lineage>
</organism>
<accession>A0A813EW90</accession>
<comment type="caution">
    <text evidence="2">The sequence shown here is derived from an EMBL/GenBank/DDBJ whole genome shotgun (WGS) entry which is preliminary data.</text>
</comment>
<sequence length="114" mass="11609">DSSTAMLATAAAIGPMLSQQQLQGRAVREAQLLRRLATGSGEVLEAAAVAAAAASLAEAGKAPAAVALLDRSFSKSNHFVSLAASTWTACGMGQSPSRMAPRSLTDSQHGIQCR</sequence>
<evidence type="ECO:0000256" key="1">
    <source>
        <dbReference type="SAM" id="MobiDB-lite"/>
    </source>
</evidence>
<gene>
    <name evidence="2" type="ORF">PGLA1383_LOCUS22770</name>
</gene>
<name>A0A813EW90_POLGL</name>
<protein>
    <submittedName>
        <fullName evidence="2">Uncharacterized protein</fullName>
    </submittedName>
</protein>
<evidence type="ECO:0000313" key="2">
    <source>
        <dbReference type="EMBL" id="CAE8604621.1"/>
    </source>
</evidence>
<reference evidence="2" key="1">
    <citation type="submission" date="2021-02" db="EMBL/GenBank/DDBJ databases">
        <authorList>
            <person name="Dougan E. K."/>
            <person name="Rhodes N."/>
            <person name="Thang M."/>
            <person name="Chan C."/>
        </authorList>
    </citation>
    <scope>NUCLEOTIDE SEQUENCE</scope>
</reference>